<evidence type="ECO:0000313" key="2">
    <source>
        <dbReference type="EMBL" id="OGZ75332.1"/>
    </source>
</evidence>
<proteinExistence type="predicted"/>
<dbReference type="Pfam" id="PF00583">
    <property type="entry name" value="Acetyltransf_1"/>
    <property type="match status" value="1"/>
</dbReference>
<reference evidence="2 3" key="1">
    <citation type="journal article" date="2016" name="Nat. Commun.">
        <title>Thousands of microbial genomes shed light on interconnected biogeochemical processes in an aquifer system.</title>
        <authorList>
            <person name="Anantharaman K."/>
            <person name="Brown C.T."/>
            <person name="Hug L.A."/>
            <person name="Sharon I."/>
            <person name="Castelle C.J."/>
            <person name="Probst A.J."/>
            <person name="Thomas B.C."/>
            <person name="Singh A."/>
            <person name="Wilkins M.J."/>
            <person name="Karaoz U."/>
            <person name="Brodie E.L."/>
            <person name="Williams K.H."/>
            <person name="Hubbard S.S."/>
            <person name="Banfield J.F."/>
        </authorList>
    </citation>
    <scope>NUCLEOTIDE SEQUENCE [LARGE SCALE GENOMIC DNA]</scope>
</reference>
<dbReference type="EMBL" id="MHPE01000051">
    <property type="protein sequence ID" value="OGZ75332.1"/>
    <property type="molecule type" value="Genomic_DNA"/>
</dbReference>
<dbReference type="GO" id="GO:0016747">
    <property type="term" value="F:acyltransferase activity, transferring groups other than amino-acyl groups"/>
    <property type="evidence" value="ECO:0007669"/>
    <property type="project" value="InterPro"/>
</dbReference>
<accession>A0A1G2IL62</accession>
<name>A0A1G2IL62_9BACT</name>
<protein>
    <recommendedName>
        <fullName evidence="1">N-acetyltransferase domain-containing protein</fullName>
    </recommendedName>
</protein>
<dbReference type="AlphaFoldDB" id="A0A1G2IL62"/>
<organism evidence="2 3">
    <name type="scientific">Candidatus Staskawiczbacteria bacterium RIFCSPLOWO2_12_FULL_37_15</name>
    <dbReference type="NCBI Taxonomy" id="1802218"/>
    <lineage>
        <taxon>Bacteria</taxon>
        <taxon>Candidatus Staskawicziibacteriota</taxon>
    </lineage>
</organism>
<sequence length="189" mass="21715">MPENSEGRENEQEEIEPVIEYAQKGDCSAIAEVDRDRMLQRLEEHGCPLREFNKEERVEQLKKEIADPNKRYLVLKIEGQTAGYIELVNNTEWVKKFKCKRNTVFASTISVIRPYQGQGNGPKLVERAIENAKDLFGAKYMRANVIMENEPAVKMWQNVGFKQVTDPQPTGGTWDGKPSHTIMMEKVLE</sequence>
<dbReference type="InterPro" id="IPR000182">
    <property type="entry name" value="GNAT_dom"/>
</dbReference>
<dbReference type="Gene3D" id="3.40.630.30">
    <property type="match status" value="1"/>
</dbReference>
<dbReference type="SUPFAM" id="SSF55729">
    <property type="entry name" value="Acyl-CoA N-acyltransferases (Nat)"/>
    <property type="match status" value="1"/>
</dbReference>
<feature type="domain" description="N-acetyltransferase" evidence="1">
    <location>
        <begin position="28"/>
        <end position="189"/>
    </location>
</feature>
<gene>
    <name evidence="2" type="ORF">A3G45_00995</name>
</gene>
<dbReference type="Proteomes" id="UP000178632">
    <property type="component" value="Unassembled WGS sequence"/>
</dbReference>
<evidence type="ECO:0000259" key="1">
    <source>
        <dbReference type="PROSITE" id="PS51186"/>
    </source>
</evidence>
<evidence type="ECO:0000313" key="3">
    <source>
        <dbReference type="Proteomes" id="UP000178632"/>
    </source>
</evidence>
<comment type="caution">
    <text evidence="2">The sequence shown here is derived from an EMBL/GenBank/DDBJ whole genome shotgun (WGS) entry which is preliminary data.</text>
</comment>
<dbReference type="PROSITE" id="PS51186">
    <property type="entry name" value="GNAT"/>
    <property type="match status" value="1"/>
</dbReference>
<dbReference type="InterPro" id="IPR016181">
    <property type="entry name" value="Acyl_CoA_acyltransferase"/>
</dbReference>